<dbReference type="SUPFAM" id="SSF74650">
    <property type="entry name" value="Galactose mutarotase-like"/>
    <property type="match status" value="1"/>
</dbReference>
<dbReference type="GO" id="GO:0016853">
    <property type="term" value="F:isomerase activity"/>
    <property type="evidence" value="ECO:0007669"/>
    <property type="project" value="UniProtKB-KW"/>
</dbReference>
<dbReference type="InterPro" id="IPR008183">
    <property type="entry name" value="Aldose_1/G6P_1-epimerase"/>
</dbReference>
<dbReference type="PROSITE" id="PS00545">
    <property type="entry name" value="ALDOSE_1_EPIMERASE"/>
    <property type="match status" value="1"/>
</dbReference>
<evidence type="ECO:0000256" key="3">
    <source>
        <dbReference type="ARBA" id="ARBA00006206"/>
    </source>
</evidence>
<name>A0ABT7J7F4_9ACTN</name>
<dbReference type="EMBL" id="JASJUS010000023">
    <property type="protein sequence ID" value="MDL2079453.1"/>
    <property type="molecule type" value="Genomic_DNA"/>
</dbReference>
<feature type="compositionally biased region" description="Polar residues" evidence="9">
    <location>
        <begin position="356"/>
        <end position="381"/>
    </location>
</feature>
<keyword evidence="12" id="KW-1185">Reference proteome</keyword>
<protein>
    <recommendedName>
        <fullName evidence="5 8">Aldose 1-epimerase</fullName>
        <ecNumber evidence="4 8">5.1.3.3</ecNumber>
    </recommendedName>
</protein>
<feature type="region of interest" description="Disordered" evidence="9">
    <location>
        <begin position="351"/>
        <end position="381"/>
    </location>
</feature>
<evidence type="ECO:0000256" key="10">
    <source>
        <dbReference type="SAM" id="SignalP"/>
    </source>
</evidence>
<dbReference type="PANTHER" id="PTHR10091:SF0">
    <property type="entry name" value="GALACTOSE MUTAROTASE"/>
    <property type="match status" value="1"/>
</dbReference>
<dbReference type="InterPro" id="IPR018052">
    <property type="entry name" value="Ald1_epimerase_CS"/>
</dbReference>
<evidence type="ECO:0000256" key="8">
    <source>
        <dbReference type="PIRNR" id="PIRNR005096"/>
    </source>
</evidence>
<evidence type="ECO:0000256" key="7">
    <source>
        <dbReference type="ARBA" id="ARBA00023277"/>
    </source>
</evidence>
<dbReference type="InterPro" id="IPR015443">
    <property type="entry name" value="Aldose_1-epimerase"/>
</dbReference>
<evidence type="ECO:0000313" key="11">
    <source>
        <dbReference type="EMBL" id="MDL2079453.1"/>
    </source>
</evidence>
<dbReference type="PROSITE" id="PS51318">
    <property type="entry name" value="TAT"/>
    <property type="match status" value="1"/>
</dbReference>
<evidence type="ECO:0000256" key="6">
    <source>
        <dbReference type="ARBA" id="ARBA00023235"/>
    </source>
</evidence>
<dbReference type="PIRSF" id="PIRSF005096">
    <property type="entry name" value="GALM"/>
    <property type="match status" value="1"/>
</dbReference>
<organism evidence="11 12">
    <name type="scientific">Streptomyces fuscus</name>
    <dbReference type="NCBI Taxonomy" id="3048495"/>
    <lineage>
        <taxon>Bacteria</taxon>
        <taxon>Bacillati</taxon>
        <taxon>Actinomycetota</taxon>
        <taxon>Actinomycetes</taxon>
        <taxon>Kitasatosporales</taxon>
        <taxon>Streptomycetaceae</taxon>
        <taxon>Streptomyces</taxon>
    </lineage>
</organism>
<evidence type="ECO:0000256" key="1">
    <source>
        <dbReference type="ARBA" id="ARBA00001614"/>
    </source>
</evidence>
<dbReference type="Proteomes" id="UP001241926">
    <property type="component" value="Unassembled WGS sequence"/>
</dbReference>
<dbReference type="Gene3D" id="2.70.98.10">
    <property type="match status" value="1"/>
</dbReference>
<dbReference type="Pfam" id="PF01263">
    <property type="entry name" value="Aldose_epim"/>
    <property type="match status" value="1"/>
</dbReference>
<proteinExistence type="inferred from homology"/>
<feature type="signal peptide" evidence="10">
    <location>
        <begin position="1"/>
        <end position="27"/>
    </location>
</feature>
<evidence type="ECO:0000313" key="12">
    <source>
        <dbReference type="Proteomes" id="UP001241926"/>
    </source>
</evidence>
<dbReference type="InterPro" id="IPR011013">
    <property type="entry name" value="Gal_mutarotase_sf_dom"/>
</dbReference>
<dbReference type="InterPro" id="IPR006311">
    <property type="entry name" value="TAT_signal"/>
</dbReference>
<dbReference type="InterPro" id="IPR047215">
    <property type="entry name" value="Galactose_mutarotase-like"/>
</dbReference>
<accession>A0ABT7J7F4</accession>
<evidence type="ECO:0000256" key="9">
    <source>
        <dbReference type="SAM" id="MobiDB-lite"/>
    </source>
</evidence>
<keyword evidence="10" id="KW-0732">Signal</keyword>
<evidence type="ECO:0000256" key="2">
    <source>
        <dbReference type="ARBA" id="ARBA00005028"/>
    </source>
</evidence>
<dbReference type="RefSeq" id="WP_285434832.1">
    <property type="nucleotide sequence ID" value="NZ_JASJUS010000023.1"/>
</dbReference>
<reference evidence="11 12" key="1">
    <citation type="submission" date="2023-05" db="EMBL/GenBank/DDBJ databases">
        <title>Streptomyces fuscus sp. nov., a brown-black pigment producing actinomyces isolated from dry sand of Sea duck farm.</title>
        <authorList>
            <person name="Xie J."/>
            <person name="Shen N."/>
        </authorList>
    </citation>
    <scope>NUCLEOTIDE SEQUENCE [LARGE SCALE GENOMIC DNA]</scope>
    <source>
        <strain evidence="11 12">GXMU-J15</strain>
    </source>
</reference>
<keyword evidence="7 8" id="KW-0119">Carbohydrate metabolism</keyword>
<keyword evidence="6 8" id="KW-0413">Isomerase</keyword>
<dbReference type="CDD" id="cd09019">
    <property type="entry name" value="galactose_mutarotase_like"/>
    <property type="match status" value="1"/>
</dbReference>
<comment type="pathway">
    <text evidence="2 8">Carbohydrate metabolism; hexose metabolism.</text>
</comment>
<evidence type="ECO:0000256" key="4">
    <source>
        <dbReference type="ARBA" id="ARBA00013185"/>
    </source>
</evidence>
<dbReference type="InterPro" id="IPR014718">
    <property type="entry name" value="GH-type_carb-bd"/>
</dbReference>
<comment type="similarity">
    <text evidence="3 8">Belongs to the aldose epimerase family.</text>
</comment>
<dbReference type="NCBIfam" id="NF008277">
    <property type="entry name" value="PRK11055.1"/>
    <property type="match status" value="1"/>
</dbReference>
<dbReference type="EC" id="5.1.3.3" evidence="4 8"/>
<dbReference type="PANTHER" id="PTHR10091">
    <property type="entry name" value="ALDOSE-1-EPIMERASE"/>
    <property type="match status" value="1"/>
</dbReference>
<feature type="chain" id="PRO_5045133498" description="Aldose 1-epimerase" evidence="10">
    <location>
        <begin position="28"/>
        <end position="381"/>
    </location>
</feature>
<comment type="catalytic activity">
    <reaction evidence="1 8">
        <text>alpha-D-glucose = beta-D-glucose</text>
        <dbReference type="Rhea" id="RHEA:10264"/>
        <dbReference type="ChEBI" id="CHEBI:15903"/>
        <dbReference type="ChEBI" id="CHEBI:17925"/>
        <dbReference type="EC" id="5.1.3.3"/>
    </reaction>
</comment>
<gene>
    <name evidence="11" type="ORF">QNN03_23715</name>
</gene>
<comment type="caution">
    <text evidence="11">The sequence shown here is derived from an EMBL/GenBank/DDBJ whole genome shotgun (WGS) entry which is preliminary data.</text>
</comment>
<sequence>MELNRRTLLAGAAAAGVTAALSSTAHATGGNRPVKSLFGKLADGTKVYRWSLENGGTRLKVLSYGGIVQSLEIPDRRGRYTNVSLGFDNIEDYVSSSPYFGALIGRYGNRIGKGRFTLDGKTYQLSVNDGENSLHGGAKGFDKVVWDVEPFTRGSDVGLHLHYTSVDGEMGYPGTLRTKVTYTLTRHGDWRIDYEATTDKATVVNLTNHVYWNLAGESSGTIYDHELSIAGSRYTPVDSGLIPTGELAKVAGTPFDFRRTKTVGEDIRVPHQQLLYGKGIDHNWVLDKGGTDRPQWVATLRDPSSGRTLKIATTEPGLQFYSGNFLDGTLVGTGGSVYRQGDGLCLETQHFPDSPNHPSFPSTTLRPGQTYRTTTVHSFSA</sequence>
<evidence type="ECO:0000256" key="5">
    <source>
        <dbReference type="ARBA" id="ARBA00014165"/>
    </source>
</evidence>